<dbReference type="SMART" id="SM00155">
    <property type="entry name" value="PLDc"/>
    <property type="match status" value="2"/>
</dbReference>
<keyword evidence="4" id="KW-0964">Secreted</keyword>
<keyword evidence="8" id="KW-1185">Reference proteome</keyword>
<dbReference type="PANTHER" id="PTHR21248">
    <property type="entry name" value="CARDIOLIPIN SYNTHASE"/>
    <property type="match status" value="1"/>
</dbReference>
<reference evidence="7 8" key="1">
    <citation type="submission" date="2016-11" db="EMBL/GenBank/DDBJ databases">
        <title>A multilocus sequence analysis scheme for characterization of bacteria in the genus Thioclava.</title>
        <authorList>
            <person name="Liu Y."/>
            <person name="Shao Z."/>
        </authorList>
    </citation>
    <scope>NUCLEOTIDE SEQUENCE [LARGE SCALE GENOMIC DNA]</scope>
    <source>
        <strain evidence="7 8">11.10-0-13</strain>
    </source>
</reference>
<dbReference type="CDD" id="cd09113">
    <property type="entry name" value="PLDc_ymdC_like_2"/>
    <property type="match status" value="1"/>
</dbReference>
<evidence type="ECO:0000313" key="8">
    <source>
        <dbReference type="Proteomes" id="UP000242224"/>
    </source>
</evidence>
<evidence type="ECO:0000256" key="3">
    <source>
        <dbReference type="ARBA" id="ARBA00018392"/>
    </source>
</evidence>
<dbReference type="PANTHER" id="PTHR21248:SF12">
    <property type="entry name" value="CARDIOLIPIN SYNTHASE C"/>
    <property type="match status" value="1"/>
</dbReference>
<dbReference type="InterPro" id="IPR025202">
    <property type="entry name" value="PLD-like_dom"/>
</dbReference>
<dbReference type="SUPFAM" id="SSF56024">
    <property type="entry name" value="Phospholipase D/nuclease"/>
    <property type="match status" value="2"/>
</dbReference>
<evidence type="ECO:0000256" key="2">
    <source>
        <dbReference type="ARBA" id="ARBA00004613"/>
    </source>
</evidence>
<evidence type="ECO:0000256" key="5">
    <source>
        <dbReference type="ARBA" id="ARBA00029594"/>
    </source>
</evidence>
<evidence type="ECO:0000259" key="6">
    <source>
        <dbReference type="PROSITE" id="PS50035"/>
    </source>
</evidence>
<dbReference type="InterPro" id="IPR001736">
    <property type="entry name" value="PLipase_D/transphosphatidylase"/>
</dbReference>
<protein>
    <recommendedName>
        <fullName evidence="3">Phospholipase D</fullName>
    </recommendedName>
    <alternativeName>
        <fullName evidence="5">Choline phosphatase</fullName>
    </alternativeName>
</protein>
<evidence type="ECO:0000256" key="4">
    <source>
        <dbReference type="ARBA" id="ARBA00022525"/>
    </source>
</evidence>
<comment type="subcellular location">
    <subcellularLocation>
        <location evidence="2">Secreted</location>
    </subcellularLocation>
</comment>
<dbReference type="CDD" id="cd09111">
    <property type="entry name" value="PLDc_ymdC_like_1"/>
    <property type="match status" value="1"/>
</dbReference>
<comment type="function">
    <text evidence="1">Could be a virulence factor.</text>
</comment>
<name>A0ABX3MRR5_9RHOB</name>
<feature type="domain" description="PLD phosphodiesterase" evidence="6">
    <location>
        <begin position="405"/>
        <end position="432"/>
    </location>
</feature>
<comment type="caution">
    <text evidence="7">The sequence shown here is derived from an EMBL/GenBank/DDBJ whole genome shotgun (WGS) entry which is preliminary data.</text>
</comment>
<sequence length="511" mass="56726">MGLTLVVARLSHRLPRGPFPHGEIRMAPETGRIARALAARLAKAADKNAVQLLTDPVDALAARLELVAAAEASLDLQYYIWQDDIAGALMLGALRAAAARGVRVRLLIDDNGTAGLDRTLAALDQLPNIEVRLFNPFPIRRARVLGYLSDFRRLNRRMHNKAMIADGRIAILGGRNIGDDYFNDLSSAGLYMDMDVAVAGPVLPQVGRQFDLYWNAPSAIPARVMLGGCAEEEARAIVENEELRLCSPDASAYAAAIASPERGKRILDPDAPNIAAEAQLIYDHPSKIHGLLKGRKLLWEYLIRALGTPTQELVLITPYLVPTRAGVGYLRRIAKAGAKIRVLTNSYAATDVPLVHSGYAHRRKSLLRAGIELYEYAPDAEARLPTRLRPGQFVGSDIRGTSPFSRNKLHAKVFAADRERVFIGSFNFDPRSMRLNTELGLVLVSPEIAAHISDAFREFFPERAWRLRLTRTQQLRWSRPGQPVLKREPGVPLTHRIVLWIAQRLPIEWML</sequence>
<evidence type="ECO:0000256" key="1">
    <source>
        <dbReference type="ARBA" id="ARBA00003145"/>
    </source>
</evidence>
<gene>
    <name evidence="7" type="ORF">BMG00_07340</name>
</gene>
<dbReference type="Proteomes" id="UP000242224">
    <property type="component" value="Unassembled WGS sequence"/>
</dbReference>
<dbReference type="Gene3D" id="3.30.870.10">
    <property type="entry name" value="Endonuclease Chain A"/>
    <property type="match status" value="2"/>
</dbReference>
<organism evidence="7 8">
    <name type="scientific">Thioclava marina</name>
    <dbReference type="NCBI Taxonomy" id="1915077"/>
    <lineage>
        <taxon>Bacteria</taxon>
        <taxon>Pseudomonadati</taxon>
        <taxon>Pseudomonadota</taxon>
        <taxon>Alphaproteobacteria</taxon>
        <taxon>Rhodobacterales</taxon>
        <taxon>Paracoccaceae</taxon>
        <taxon>Thioclava</taxon>
    </lineage>
</organism>
<proteinExistence type="predicted"/>
<dbReference type="PROSITE" id="PS50035">
    <property type="entry name" value="PLD"/>
    <property type="match status" value="2"/>
</dbReference>
<dbReference type="EMBL" id="MPZS01000001">
    <property type="protein sequence ID" value="OOY14249.1"/>
    <property type="molecule type" value="Genomic_DNA"/>
</dbReference>
<evidence type="ECO:0000313" key="7">
    <source>
        <dbReference type="EMBL" id="OOY14249.1"/>
    </source>
</evidence>
<accession>A0ABX3MRR5</accession>
<dbReference type="Pfam" id="PF13091">
    <property type="entry name" value="PLDc_2"/>
    <property type="match status" value="2"/>
</dbReference>
<feature type="domain" description="PLD phosphodiesterase" evidence="6">
    <location>
        <begin position="154"/>
        <end position="181"/>
    </location>
</feature>